<sequence>MTIYALKGVSPQLPPPGEYWVAPNATVIGNVSLAREASLWFGVSARADHEPIAIGEGSNVQENAVLHVDPGFPIQVGKHCTIGHNAILHGCTVDDGVIVGMGAIVMNGAHIGAGSIVAAGAVVTEGKAFPPHSLIVGAPAKVMRTLEPEAAARLTLAAVKYVANWKSMTQDLVALD</sequence>
<protein>
    <submittedName>
        <fullName evidence="1">Transferase</fullName>
    </submittedName>
</protein>
<dbReference type="InterPro" id="IPR050484">
    <property type="entry name" value="Transf_Hexapept/Carb_Anhydrase"/>
</dbReference>
<dbReference type="EMBL" id="FKBS01000029">
    <property type="protein sequence ID" value="SAI57555.1"/>
    <property type="molecule type" value="Genomic_DNA"/>
</dbReference>
<dbReference type="OrthoDB" id="9803036at2"/>
<dbReference type="InterPro" id="IPR001451">
    <property type="entry name" value="Hexapep"/>
</dbReference>
<organism evidence="1 2">
    <name type="scientific">Bordetella ansorpii</name>
    <dbReference type="NCBI Taxonomy" id="288768"/>
    <lineage>
        <taxon>Bacteria</taxon>
        <taxon>Pseudomonadati</taxon>
        <taxon>Pseudomonadota</taxon>
        <taxon>Betaproteobacteria</taxon>
        <taxon>Burkholderiales</taxon>
        <taxon>Alcaligenaceae</taxon>
        <taxon>Bordetella</taxon>
    </lineage>
</organism>
<dbReference type="InterPro" id="IPR047324">
    <property type="entry name" value="LbH_gamma_CA-like"/>
</dbReference>
<dbReference type="Gene3D" id="2.160.10.10">
    <property type="entry name" value="Hexapeptide repeat proteins"/>
    <property type="match status" value="1"/>
</dbReference>
<accession>A0A157RI01</accession>
<dbReference type="SUPFAM" id="SSF51161">
    <property type="entry name" value="Trimeric LpxA-like enzymes"/>
    <property type="match status" value="1"/>
</dbReference>
<gene>
    <name evidence="1" type="primary">yrdA_2</name>
    <name evidence="1" type="ORF">SAMEA1982600_04952</name>
</gene>
<evidence type="ECO:0000313" key="1">
    <source>
        <dbReference type="EMBL" id="SAI57555.1"/>
    </source>
</evidence>
<dbReference type="GO" id="GO:0016740">
    <property type="term" value="F:transferase activity"/>
    <property type="evidence" value="ECO:0007669"/>
    <property type="project" value="UniProtKB-KW"/>
</dbReference>
<dbReference type="Proteomes" id="UP000077037">
    <property type="component" value="Unassembled WGS sequence"/>
</dbReference>
<dbReference type="CDD" id="cd04645">
    <property type="entry name" value="LbH_gamma_CA_like"/>
    <property type="match status" value="1"/>
</dbReference>
<name>A0A157RI01_9BORD</name>
<dbReference type="Pfam" id="PF14602">
    <property type="entry name" value="Hexapep_2"/>
    <property type="match status" value="1"/>
</dbReference>
<dbReference type="RefSeq" id="WP_066420373.1">
    <property type="nucleotide sequence ID" value="NZ_FKBS01000029.1"/>
</dbReference>
<dbReference type="PANTHER" id="PTHR13061:SF29">
    <property type="entry name" value="GAMMA CARBONIC ANHYDRASE-LIKE 1, MITOCHONDRIAL-RELATED"/>
    <property type="match status" value="1"/>
</dbReference>
<dbReference type="PANTHER" id="PTHR13061">
    <property type="entry name" value="DYNACTIN SUBUNIT P25"/>
    <property type="match status" value="1"/>
</dbReference>
<keyword evidence="1" id="KW-0808">Transferase</keyword>
<evidence type="ECO:0000313" key="2">
    <source>
        <dbReference type="Proteomes" id="UP000077037"/>
    </source>
</evidence>
<proteinExistence type="predicted"/>
<dbReference type="AlphaFoldDB" id="A0A157RI01"/>
<reference evidence="1 2" key="1">
    <citation type="submission" date="2016-03" db="EMBL/GenBank/DDBJ databases">
        <authorList>
            <consortium name="Pathogen Informatics"/>
        </authorList>
    </citation>
    <scope>NUCLEOTIDE SEQUENCE [LARGE SCALE GENOMIC DNA]</scope>
    <source>
        <strain evidence="1 2">NCTC13364</strain>
    </source>
</reference>
<dbReference type="InterPro" id="IPR011004">
    <property type="entry name" value="Trimer_LpxA-like_sf"/>
</dbReference>